<dbReference type="GO" id="GO:1990444">
    <property type="term" value="F:F-box domain binding"/>
    <property type="evidence" value="ECO:0007669"/>
    <property type="project" value="TreeGrafter"/>
</dbReference>
<comment type="caution">
    <text evidence="2">The sequence shown here is derived from an EMBL/GenBank/DDBJ whole genome shotgun (WGS) entry which is preliminary data.</text>
</comment>
<gene>
    <name evidence="2" type="ORF">CDD82_6685</name>
</gene>
<accession>A0A2C5YR03</accession>
<dbReference type="InterPro" id="IPR052449">
    <property type="entry name" value="STYX-Interacting_Phosphatase"/>
</dbReference>
<keyword evidence="3" id="KW-1185">Reference proteome</keyword>
<dbReference type="CDD" id="cd14498">
    <property type="entry name" value="DSP"/>
    <property type="match status" value="1"/>
</dbReference>
<dbReference type="GO" id="GO:0070372">
    <property type="term" value="P:regulation of ERK1 and ERK2 cascade"/>
    <property type="evidence" value="ECO:0007669"/>
    <property type="project" value="TreeGrafter"/>
</dbReference>
<evidence type="ECO:0000313" key="3">
    <source>
        <dbReference type="Proteomes" id="UP000224854"/>
    </source>
</evidence>
<sequence length="283" mass="31342">MTVEQRRSGMTLEQRISILTLDHNQQQAATPAFVRSEPYSYKRPSQPYIDVPTRLIDSEPGAPLELSPIVTADLSSSDAALFKRVIQEDITRHGKIVAEQQKGKWQAGWRYNDSWVYALRYKAQCVLDHLWIGPLSVVRDVEFLRREGFSMVLVARDERLANTRLPTLHEACRVLDLASRCFAIDCKGRGLVGQLAGIMDAIKTHVVAVERRRGTHESSRRAKILIVCNTGNELAPGIAAAYLMAVFGQTLTQAFETVMTARYSYGRGAHGGGGGGEWAAAAE</sequence>
<dbReference type="PANTHER" id="PTHR46588:SF1">
    <property type="entry name" value="SERINE_THREONINE_TYROSINE-INTERACTING PROTEIN"/>
    <property type="match status" value="1"/>
</dbReference>
<dbReference type="AlphaFoldDB" id="A0A2C5YR03"/>
<protein>
    <recommendedName>
        <fullName evidence="1">Rit1 DUSP-like domain-containing protein</fullName>
    </recommendedName>
</protein>
<dbReference type="EMBL" id="NJEU01000708">
    <property type="protein sequence ID" value="PHH71197.1"/>
    <property type="molecule type" value="Genomic_DNA"/>
</dbReference>
<dbReference type="Pfam" id="PF04179">
    <property type="entry name" value="Init_tRNA_PT"/>
    <property type="match status" value="1"/>
</dbReference>
<dbReference type="SUPFAM" id="SSF52799">
    <property type="entry name" value="(Phosphotyrosine protein) phosphatases II"/>
    <property type="match status" value="1"/>
</dbReference>
<evidence type="ECO:0000313" key="2">
    <source>
        <dbReference type="EMBL" id="PHH71197.1"/>
    </source>
</evidence>
<dbReference type="PANTHER" id="PTHR46588">
    <property type="entry name" value="SERINE/THREONINE/TYROSINE-INTERACTING PROTEIN"/>
    <property type="match status" value="1"/>
</dbReference>
<dbReference type="GO" id="GO:0005654">
    <property type="term" value="C:nucleoplasm"/>
    <property type="evidence" value="ECO:0007669"/>
    <property type="project" value="TreeGrafter"/>
</dbReference>
<proteinExistence type="predicted"/>
<dbReference type="GO" id="GO:0062026">
    <property type="term" value="P:negative regulation of SCF-dependent proteasomal ubiquitin-dependent catabolic process"/>
    <property type="evidence" value="ECO:0007669"/>
    <property type="project" value="TreeGrafter"/>
</dbReference>
<name>A0A2C5YR03_9HYPO</name>
<reference evidence="2 3" key="1">
    <citation type="submission" date="2017-06" db="EMBL/GenBank/DDBJ databases">
        <title>Ant-infecting Ophiocordyceps genomes reveal a high diversity of potential behavioral manipulation genes and a possible major role for enterotoxins.</title>
        <authorList>
            <person name="De Bekker C."/>
            <person name="Evans H.C."/>
            <person name="Brachmann A."/>
            <person name="Hughes D.P."/>
        </authorList>
    </citation>
    <scope>NUCLEOTIDE SEQUENCE [LARGE SCALE GENOMIC DNA]</scope>
    <source>
        <strain evidence="2 3">1348a</strain>
    </source>
</reference>
<dbReference type="InterPro" id="IPR029021">
    <property type="entry name" value="Prot-tyrosine_phosphatase-like"/>
</dbReference>
<organism evidence="2 3">
    <name type="scientific">Ophiocordyceps australis</name>
    <dbReference type="NCBI Taxonomy" id="1399860"/>
    <lineage>
        <taxon>Eukaryota</taxon>
        <taxon>Fungi</taxon>
        <taxon>Dikarya</taxon>
        <taxon>Ascomycota</taxon>
        <taxon>Pezizomycotina</taxon>
        <taxon>Sordariomycetes</taxon>
        <taxon>Hypocreomycetidae</taxon>
        <taxon>Hypocreales</taxon>
        <taxon>Ophiocordycipitaceae</taxon>
        <taxon>Ophiocordyceps</taxon>
    </lineage>
</organism>
<dbReference type="InterPro" id="IPR033421">
    <property type="entry name" value="Rit1_DUSP-like"/>
</dbReference>
<feature type="domain" description="Rit1 DUSP-like" evidence="1">
    <location>
        <begin position="216"/>
        <end position="251"/>
    </location>
</feature>
<evidence type="ECO:0000259" key="1">
    <source>
        <dbReference type="Pfam" id="PF04179"/>
    </source>
</evidence>
<dbReference type="GO" id="GO:0005737">
    <property type="term" value="C:cytoplasm"/>
    <property type="evidence" value="ECO:0007669"/>
    <property type="project" value="TreeGrafter"/>
</dbReference>
<dbReference type="Proteomes" id="UP000224854">
    <property type="component" value="Unassembled WGS sequence"/>
</dbReference>
<dbReference type="OrthoDB" id="10252009at2759"/>
<dbReference type="Gene3D" id="3.90.190.10">
    <property type="entry name" value="Protein tyrosine phosphatase superfamily"/>
    <property type="match status" value="1"/>
</dbReference>